<keyword evidence="2" id="KW-1185">Reference proteome</keyword>
<name>A0ABT2W7N6_9FLAO</name>
<comment type="caution">
    <text evidence="1">The sequence shown here is derived from an EMBL/GenBank/DDBJ whole genome shotgun (WGS) entry which is preliminary data.</text>
</comment>
<proteinExistence type="predicted"/>
<accession>A0ABT2W7N6</accession>
<dbReference type="EMBL" id="JAOTEM010000003">
    <property type="protein sequence ID" value="MCU7618228.1"/>
    <property type="molecule type" value="Genomic_DNA"/>
</dbReference>
<dbReference type="RefSeq" id="WP_263003725.1">
    <property type="nucleotide sequence ID" value="NZ_JAOTEM010000003.1"/>
</dbReference>
<organism evidence="1 2">
    <name type="scientific">Chryseobacterium edaphi</name>
    <dbReference type="NCBI Taxonomy" id="2976532"/>
    <lineage>
        <taxon>Bacteria</taxon>
        <taxon>Pseudomonadati</taxon>
        <taxon>Bacteroidota</taxon>
        <taxon>Flavobacteriia</taxon>
        <taxon>Flavobacteriales</taxon>
        <taxon>Weeksellaceae</taxon>
        <taxon>Chryseobacterium group</taxon>
        <taxon>Chryseobacterium</taxon>
    </lineage>
</organism>
<dbReference type="Proteomes" id="UP001208649">
    <property type="component" value="Unassembled WGS sequence"/>
</dbReference>
<evidence type="ECO:0000313" key="2">
    <source>
        <dbReference type="Proteomes" id="UP001208649"/>
    </source>
</evidence>
<sequence length="253" mass="26953">MGINTTTPQAVVDVNGDVALRKALIVPSTTTPGNLDSGTVDQVLVSGGSGQPPSWKSVRIPFMENTQYKLVNTYLKNDQSGITTLSDGVAPSTPAVSAIGEDFSASWIKITNLTTNIQVRSSENKVTYQLQSGVELVNKSVGIGASVNFICGIFKDTKLVALRPDGITTVDATPVQGIYTLNYTEDNVSVGLHVFDVACRKISSSDVANNYFRIGVNIPSYGPAPIVTNNKSNAFALRSLFKVDVAELVTYTN</sequence>
<evidence type="ECO:0000313" key="1">
    <source>
        <dbReference type="EMBL" id="MCU7618228.1"/>
    </source>
</evidence>
<protein>
    <submittedName>
        <fullName evidence="1">Uncharacterized protein</fullName>
    </submittedName>
</protein>
<reference evidence="2" key="1">
    <citation type="submission" date="2023-07" db="EMBL/GenBank/DDBJ databases">
        <title>Chryseobacterium sp. strain PBS4-4 Genome sequencing and assembly.</title>
        <authorList>
            <person name="Jung Y."/>
        </authorList>
    </citation>
    <scope>NUCLEOTIDE SEQUENCE [LARGE SCALE GENOMIC DNA]</scope>
    <source>
        <strain evidence="2">PBS4-4</strain>
    </source>
</reference>
<gene>
    <name evidence="1" type="ORF">NZ698_13545</name>
</gene>